<evidence type="ECO:0000256" key="1">
    <source>
        <dbReference type="SAM" id="SignalP"/>
    </source>
</evidence>
<gene>
    <name evidence="3" type="ORF">E5S66_05080</name>
</gene>
<feature type="domain" description="Alginate export" evidence="2">
    <location>
        <begin position="100"/>
        <end position="250"/>
    </location>
</feature>
<feature type="chain" id="PRO_5024395577" description="Alginate export domain-containing protein" evidence="1">
    <location>
        <begin position="24"/>
        <end position="405"/>
    </location>
</feature>
<dbReference type="STRING" id="1123377.GCA_000423885_00735"/>
<dbReference type="Gene3D" id="2.40.160.10">
    <property type="entry name" value="Porin"/>
    <property type="match status" value="1"/>
</dbReference>
<dbReference type="InterPro" id="IPR025388">
    <property type="entry name" value="Alginate_export_dom"/>
</dbReference>
<keyword evidence="4" id="KW-1185">Reference proteome</keyword>
<dbReference type="InterPro" id="IPR023614">
    <property type="entry name" value="Porin_dom_sf"/>
</dbReference>
<feature type="signal peptide" evidence="1">
    <location>
        <begin position="1"/>
        <end position="23"/>
    </location>
</feature>
<evidence type="ECO:0000313" key="4">
    <source>
        <dbReference type="Proteomes" id="UP000308508"/>
    </source>
</evidence>
<name>A0A5R9PEI7_9GAMM</name>
<dbReference type="SUPFAM" id="SSF56935">
    <property type="entry name" value="Porins"/>
    <property type="match status" value="1"/>
</dbReference>
<organism evidence="3 4">
    <name type="scientific">Thermomonas fusca</name>
    <dbReference type="NCBI Taxonomy" id="215690"/>
    <lineage>
        <taxon>Bacteria</taxon>
        <taxon>Pseudomonadati</taxon>
        <taxon>Pseudomonadota</taxon>
        <taxon>Gammaproteobacteria</taxon>
        <taxon>Lysobacterales</taxon>
        <taxon>Lysobacteraceae</taxon>
        <taxon>Thermomonas</taxon>
    </lineage>
</organism>
<sequence length="405" mass="44272">MANHTRVICILVIALTAGFPLHASEPPKAALEWDLRLRHEQVGDAGSSRDANASTVRLRAGLRLAPAAGWTVLLEGEGVAGAGSYNSGANGKAAYPAVLDPTGAELNQAWVSWRGAQGGFTAGRQRIALDNQRWVGAVGWRQNEQSFDALGAQWKPRADLALQYYWLDRVHRVAGDKAINRLARERDLDSHLLNLAWKRGAQQLVGYAYLHDDRDVAAASTATYGLRWSGAAGNGGQGLGWTAEYARQTDHARNPADFSLDYWLLEPSWTRGKTTLRAGWERLGSNGMVAVQSPLATLHAFNGWDDQFGTTPAKGLEDRYLGASGKFGSGRLDDRLGWALAWHDYRADVGGLRYGREWNASLGFPLPGGLSGLVKLADYRADGFSRDNRKLWLQVEWRGTRALAP</sequence>
<keyword evidence="1" id="KW-0732">Signal</keyword>
<reference evidence="3 4" key="1">
    <citation type="submission" date="2019-04" db="EMBL/GenBank/DDBJ databases">
        <authorList>
            <person name="Grouzdev D.S."/>
            <person name="Nazina T.N."/>
        </authorList>
    </citation>
    <scope>NUCLEOTIDE SEQUENCE [LARGE SCALE GENOMIC DNA]</scope>
    <source>
        <strain evidence="3 4">SHC 3-19</strain>
    </source>
</reference>
<accession>A0A5R9PEI7</accession>
<comment type="caution">
    <text evidence="3">The sequence shown here is derived from an EMBL/GenBank/DDBJ whole genome shotgun (WGS) entry which is preliminary data.</text>
</comment>
<evidence type="ECO:0000259" key="2">
    <source>
        <dbReference type="Pfam" id="PF13372"/>
    </source>
</evidence>
<dbReference type="EMBL" id="SROY01000002">
    <property type="protein sequence ID" value="TLX21911.1"/>
    <property type="molecule type" value="Genomic_DNA"/>
</dbReference>
<protein>
    <recommendedName>
        <fullName evidence="2">Alginate export domain-containing protein</fullName>
    </recommendedName>
</protein>
<proteinExistence type="predicted"/>
<dbReference type="Pfam" id="PF13372">
    <property type="entry name" value="Alginate_exp"/>
    <property type="match status" value="1"/>
</dbReference>
<dbReference type="AlphaFoldDB" id="A0A5R9PEI7"/>
<evidence type="ECO:0000313" key="3">
    <source>
        <dbReference type="EMBL" id="TLX21911.1"/>
    </source>
</evidence>
<dbReference type="Proteomes" id="UP000308508">
    <property type="component" value="Unassembled WGS sequence"/>
</dbReference>